<feature type="region of interest" description="Disordered" evidence="1">
    <location>
        <begin position="232"/>
        <end position="294"/>
    </location>
</feature>
<feature type="compositionally biased region" description="Low complexity" evidence="1">
    <location>
        <begin position="145"/>
        <end position="163"/>
    </location>
</feature>
<evidence type="ECO:0000313" key="3">
    <source>
        <dbReference type="Proteomes" id="UP001295684"/>
    </source>
</evidence>
<feature type="compositionally biased region" description="Low complexity" evidence="1">
    <location>
        <begin position="239"/>
        <end position="251"/>
    </location>
</feature>
<feature type="compositionally biased region" description="Basic and acidic residues" evidence="1">
    <location>
        <begin position="261"/>
        <end position="284"/>
    </location>
</feature>
<feature type="compositionally biased region" description="Basic residues" evidence="1">
    <location>
        <begin position="117"/>
        <end position="126"/>
    </location>
</feature>
<feature type="region of interest" description="Disordered" evidence="1">
    <location>
        <begin position="1"/>
        <end position="176"/>
    </location>
</feature>
<reference evidence="2" key="1">
    <citation type="submission" date="2023-07" db="EMBL/GenBank/DDBJ databases">
        <authorList>
            <consortium name="AG Swart"/>
            <person name="Singh M."/>
            <person name="Singh A."/>
            <person name="Seah K."/>
            <person name="Emmerich C."/>
        </authorList>
    </citation>
    <scope>NUCLEOTIDE SEQUENCE</scope>
    <source>
        <strain evidence="2">DP1</strain>
    </source>
</reference>
<feature type="compositionally biased region" description="Basic residues" evidence="1">
    <location>
        <begin position="12"/>
        <end position="30"/>
    </location>
</feature>
<feature type="compositionally biased region" description="Basic and acidic residues" evidence="1">
    <location>
        <begin position="127"/>
        <end position="144"/>
    </location>
</feature>
<dbReference type="AlphaFoldDB" id="A0AAD2D2L9"/>
<keyword evidence="3" id="KW-1185">Reference proteome</keyword>
<feature type="compositionally biased region" description="Basic and acidic residues" evidence="1">
    <location>
        <begin position="60"/>
        <end position="74"/>
    </location>
</feature>
<evidence type="ECO:0000256" key="1">
    <source>
        <dbReference type="SAM" id="MobiDB-lite"/>
    </source>
</evidence>
<proteinExistence type="predicted"/>
<name>A0AAD2D2L9_EUPCR</name>
<accession>A0AAD2D2L9</accession>
<dbReference type="EMBL" id="CAMPGE010018967">
    <property type="protein sequence ID" value="CAI2377333.1"/>
    <property type="molecule type" value="Genomic_DNA"/>
</dbReference>
<organism evidence="2 3">
    <name type="scientific">Euplotes crassus</name>
    <dbReference type="NCBI Taxonomy" id="5936"/>
    <lineage>
        <taxon>Eukaryota</taxon>
        <taxon>Sar</taxon>
        <taxon>Alveolata</taxon>
        <taxon>Ciliophora</taxon>
        <taxon>Intramacronucleata</taxon>
        <taxon>Spirotrichea</taxon>
        <taxon>Hypotrichia</taxon>
        <taxon>Euplotida</taxon>
        <taxon>Euplotidae</taxon>
        <taxon>Moneuplotes</taxon>
    </lineage>
</organism>
<sequence>MTKRKREEYRVRKTTRRNYRSPSRRHRNKRDNKDISKRKSNRRDRKRKVPERSLCSHRMNSSEKSKKEKNESDHRRKRNYRRRKHYKIQHHPDLREERKSSVEKKDTKPQTIDLQKRILKPTKPIKRKDFVAKLSEDKNKKEQKSSQYLSEEQESSQKLSNKQKSSHELSDEQKLEEELDKELEKYMKIARKLKPTYLTNTMQVEANDDTDDEVTTNKEMEELMAYGQEVIVSKDDSKPSSQKPQPPSKQQTHISVTQKGTIKERECTELMTDSKKDMDTTKPEEDGDQAISKL</sequence>
<comment type="caution">
    <text evidence="2">The sequence shown here is derived from an EMBL/GenBank/DDBJ whole genome shotgun (WGS) entry which is preliminary data.</text>
</comment>
<evidence type="ECO:0000313" key="2">
    <source>
        <dbReference type="EMBL" id="CAI2377333.1"/>
    </source>
</evidence>
<feature type="compositionally biased region" description="Basic residues" evidence="1">
    <location>
        <begin position="75"/>
        <end position="89"/>
    </location>
</feature>
<gene>
    <name evidence="2" type="ORF">ECRASSUSDP1_LOCUS18717</name>
</gene>
<protein>
    <submittedName>
        <fullName evidence="2">Uncharacterized protein</fullName>
    </submittedName>
</protein>
<feature type="compositionally biased region" description="Basic and acidic residues" evidence="1">
    <location>
        <begin position="1"/>
        <end position="11"/>
    </location>
</feature>
<feature type="compositionally biased region" description="Basic and acidic residues" evidence="1">
    <location>
        <begin position="90"/>
        <end position="108"/>
    </location>
</feature>
<dbReference type="Proteomes" id="UP001295684">
    <property type="component" value="Unassembled WGS sequence"/>
</dbReference>
<feature type="compositionally biased region" description="Basic residues" evidence="1">
    <location>
        <begin position="38"/>
        <end position="49"/>
    </location>
</feature>